<feature type="transmembrane region" description="Helical" evidence="1">
    <location>
        <begin position="15"/>
        <end position="34"/>
    </location>
</feature>
<organism evidence="2 3">
    <name type="scientific">Spirosoma soli</name>
    <dbReference type="NCBI Taxonomy" id="1770529"/>
    <lineage>
        <taxon>Bacteria</taxon>
        <taxon>Pseudomonadati</taxon>
        <taxon>Bacteroidota</taxon>
        <taxon>Cytophagia</taxon>
        <taxon>Cytophagales</taxon>
        <taxon>Cytophagaceae</taxon>
        <taxon>Spirosoma</taxon>
    </lineage>
</organism>
<proteinExistence type="predicted"/>
<evidence type="ECO:0000256" key="1">
    <source>
        <dbReference type="SAM" id="Phobius"/>
    </source>
</evidence>
<evidence type="ECO:0000313" key="3">
    <source>
        <dbReference type="Proteomes" id="UP001597469"/>
    </source>
</evidence>
<dbReference type="EMBL" id="JBHULN010000011">
    <property type="protein sequence ID" value="MFD2572581.1"/>
    <property type="molecule type" value="Genomic_DNA"/>
</dbReference>
<protein>
    <submittedName>
        <fullName evidence="2">Uncharacterized protein</fullName>
    </submittedName>
</protein>
<keyword evidence="3" id="KW-1185">Reference proteome</keyword>
<evidence type="ECO:0000313" key="2">
    <source>
        <dbReference type="EMBL" id="MFD2572581.1"/>
    </source>
</evidence>
<gene>
    <name evidence="2" type="ORF">ACFSUS_18220</name>
</gene>
<name>A0ABW5M7W5_9BACT</name>
<accession>A0ABW5M7W5</accession>
<keyword evidence="1" id="KW-0812">Transmembrane</keyword>
<comment type="caution">
    <text evidence="2">The sequence shown here is derived from an EMBL/GenBank/DDBJ whole genome shotgun (WGS) entry which is preliminary data.</text>
</comment>
<reference evidence="3" key="1">
    <citation type="journal article" date="2019" name="Int. J. Syst. Evol. Microbiol.">
        <title>The Global Catalogue of Microorganisms (GCM) 10K type strain sequencing project: providing services to taxonomists for standard genome sequencing and annotation.</title>
        <authorList>
            <consortium name="The Broad Institute Genomics Platform"/>
            <consortium name="The Broad Institute Genome Sequencing Center for Infectious Disease"/>
            <person name="Wu L."/>
            <person name="Ma J."/>
        </authorList>
    </citation>
    <scope>NUCLEOTIDE SEQUENCE [LARGE SCALE GENOMIC DNA]</scope>
    <source>
        <strain evidence="3">KCTC 42805</strain>
    </source>
</reference>
<dbReference type="Proteomes" id="UP001597469">
    <property type="component" value="Unassembled WGS sequence"/>
</dbReference>
<sequence length="222" mass="25400">MLLLLLVTPINRSRVFWISSSVALLFCISSYVIYTPRLELMQREAKAGVYNWTHNRYWMIYRTGCYYNTVSDTLSGWAERHAAKWYSFPMYIHTLSASALRYKAHDTSIQATVRSYPTHEELTIDYPNSSRIKGEPYGVLVSREKVWLFKGQHPTSWHSLLSKGHYQIPAVFCKIPLHLGLSPDIPTGKYQVGIVLLDDDRITYAALKPGLTVDVQPNGKGK</sequence>
<keyword evidence="1" id="KW-1133">Transmembrane helix</keyword>
<keyword evidence="1" id="KW-0472">Membrane</keyword>